<evidence type="ECO:0000256" key="1">
    <source>
        <dbReference type="SAM" id="MobiDB-lite"/>
    </source>
</evidence>
<dbReference type="EMBL" id="SNRW01028908">
    <property type="protein sequence ID" value="KAA6359101.1"/>
    <property type="molecule type" value="Genomic_DNA"/>
</dbReference>
<gene>
    <name evidence="2" type="ORF">EZS28_045372</name>
</gene>
<comment type="caution">
    <text evidence="2">The sequence shown here is derived from an EMBL/GenBank/DDBJ whole genome shotgun (WGS) entry which is preliminary data.</text>
</comment>
<dbReference type="AlphaFoldDB" id="A0A5J4TNY3"/>
<feature type="compositionally biased region" description="Basic and acidic residues" evidence="1">
    <location>
        <begin position="201"/>
        <end position="257"/>
    </location>
</feature>
<dbReference type="Proteomes" id="UP000324800">
    <property type="component" value="Unassembled WGS sequence"/>
</dbReference>
<protein>
    <submittedName>
        <fullName evidence="2">Uncharacterized protein</fullName>
    </submittedName>
</protein>
<evidence type="ECO:0000313" key="2">
    <source>
        <dbReference type="EMBL" id="KAA6359101.1"/>
    </source>
</evidence>
<feature type="compositionally biased region" description="Basic and acidic residues" evidence="1">
    <location>
        <begin position="37"/>
        <end position="57"/>
    </location>
</feature>
<feature type="region of interest" description="Disordered" evidence="1">
    <location>
        <begin position="27"/>
        <end position="67"/>
    </location>
</feature>
<evidence type="ECO:0000313" key="3">
    <source>
        <dbReference type="Proteomes" id="UP000324800"/>
    </source>
</evidence>
<feature type="non-terminal residue" evidence="2">
    <location>
        <position position="1"/>
    </location>
</feature>
<feature type="region of interest" description="Disordered" evidence="1">
    <location>
        <begin position="201"/>
        <end position="305"/>
    </location>
</feature>
<feature type="compositionally biased region" description="Basic residues" evidence="1">
    <location>
        <begin position="27"/>
        <end position="36"/>
    </location>
</feature>
<accession>A0A5J4TNY3</accession>
<reference evidence="2 3" key="1">
    <citation type="submission" date="2019-03" db="EMBL/GenBank/DDBJ databases">
        <title>Single cell metagenomics reveals metabolic interactions within the superorganism composed of flagellate Streblomastix strix and complex community of Bacteroidetes bacteria on its surface.</title>
        <authorList>
            <person name="Treitli S.C."/>
            <person name="Kolisko M."/>
            <person name="Husnik F."/>
            <person name="Keeling P."/>
            <person name="Hampl V."/>
        </authorList>
    </citation>
    <scope>NUCLEOTIDE SEQUENCE [LARGE SCALE GENOMIC DNA]</scope>
    <source>
        <strain evidence="2">ST1C</strain>
    </source>
</reference>
<sequence>SKSKIWTFIQRLKKKIQEQQLLKDIPKKKWKKMKKEKQKEEQKEKKSNENDKPKESEFENNNGKIPHDCSKEEVIMKVEQLNKTDWDEWIQGRSFFSFEQEGDQFDYWFSQGLQQIFIDSLIEADEIQLKTASTKKLKNIQIRTICPAIIHRQIQKSDWLKELHDREGGNISRFGEQLGDAFEVTMYNVRRINREIFGDEEQKEKEQINEEKQGKQGKWKDQEKNKGKLHEQQIQEKMKQQDKQSDDNSQEETKDDSSLFIMEKKKRKRDDNEMDSDYSSNEKDEESGNNQSSQNRKRRNVNEYS</sequence>
<name>A0A5J4TNY3_9EUKA</name>
<proteinExistence type="predicted"/>
<organism evidence="2 3">
    <name type="scientific">Streblomastix strix</name>
    <dbReference type="NCBI Taxonomy" id="222440"/>
    <lineage>
        <taxon>Eukaryota</taxon>
        <taxon>Metamonada</taxon>
        <taxon>Preaxostyla</taxon>
        <taxon>Oxymonadida</taxon>
        <taxon>Streblomastigidae</taxon>
        <taxon>Streblomastix</taxon>
    </lineage>
</organism>